<comment type="caution">
    <text evidence="2">The sequence shown here is derived from an EMBL/GenBank/DDBJ whole genome shotgun (WGS) entry which is preliminary data.</text>
</comment>
<feature type="domain" description="FAD dependent oxidoreductase" evidence="1">
    <location>
        <begin position="30"/>
        <end position="380"/>
    </location>
</feature>
<evidence type="ECO:0000313" key="3">
    <source>
        <dbReference type="Proteomes" id="UP000179524"/>
    </source>
</evidence>
<protein>
    <submittedName>
        <fullName evidence="2">FAD-dependent oxidoreductase</fullName>
    </submittedName>
</protein>
<dbReference type="SUPFAM" id="SSF51905">
    <property type="entry name" value="FAD/NAD(P)-binding domain"/>
    <property type="match status" value="1"/>
</dbReference>
<organism evidence="2 3">
    <name type="scientific">Anaerobacillus alkalilacustris</name>
    <dbReference type="NCBI Taxonomy" id="393763"/>
    <lineage>
        <taxon>Bacteria</taxon>
        <taxon>Bacillati</taxon>
        <taxon>Bacillota</taxon>
        <taxon>Bacilli</taxon>
        <taxon>Bacillales</taxon>
        <taxon>Bacillaceae</taxon>
        <taxon>Anaerobacillus</taxon>
    </lineage>
</organism>
<reference evidence="2 3" key="1">
    <citation type="submission" date="2016-10" db="EMBL/GenBank/DDBJ databases">
        <title>Draft genome sequences of four alkaliphilic bacteria belonging to the Anaerobacillus genus.</title>
        <authorList>
            <person name="Bassil N.M."/>
            <person name="Lloyd J.R."/>
        </authorList>
    </citation>
    <scope>NUCLEOTIDE SEQUENCE [LARGE SCALE GENOMIC DNA]</scope>
    <source>
        <strain evidence="2 3">DSM 18345</strain>
    </source>
</reference>
<dbReference type="RefSeq" id="WP_071310498.1">
    <property type="nucleotide sequence ID" value="NZ_MLQR01000036.1"/>
</dbReference>
<dbReference type="PANTHER" id="PTHR13847">
    <property type="entry name" value="SARCOSINE DEHYDROGENASE-RELATED"/>
    <property type="match status" value="1"/>
</dbReference>
<dbReference type="InterPro" id="IPR006076">
    <property type="entry name" value="FAD-dep_OxRdtase"/>
</dbReference>
<gene>
    <name evidence="2" type="ORF">BKP37_15380</name>
</gene>
<proteinExistence type="predicted"/>
<sequence>MDLQSGKLYWPTTITNKPTYLPLDDDLTCDVLIVGGGSSGAQAAYYLSQLDMNIIVIDKRDVGAGSTSTNTALLQYSGDKMFFELVSTFGEERSARHLKLCQKAIDDIEIASKKLPYHSHFTRRDSLYFSSSLEDVEKIDKEYHLLKKHGFDVTYFTKEQIKEHYPFYAPAAIYSFNDGELNPLAFTYGLLEKAKDNGVKIFANTELVRKKFCDDYVQFFTNNQKSIKAKYVIFTAGYENLEFKKEKNTTISSSYAIVTQPLENFWYNRTLIWETARPYMYMRTTHDNRIIIGGLDETTAFVDRRDSMLIHKRDQLVRDFNQLFPSIHIKPDYYLAAFYGGTHDGMPILGMYDDHPNCYFIYGYGDNGLVYSTVLTQIIRDLIHKGSSDNVDLYIQSRPQL</sequence>
<keyword evidence="3" id="KW-1185">Reference proteome</keyword>
<name>A0A1S2LH21_9BACI</name>
<dbReference type="GO" id="GO:0005737">
    <property type="term" value="C:cytoplasm"/>
    <property type="evidence" value="ECO:0007669"/>
    <property type="project" value="TreeGrafter"/>
</dbReference>
<dbReference type="InterPro" id="IPR036188">
    <property type="entry name" value="FAD/NAD-bd_sf"/>
</dbReference>
<accession>A0A1S2LH21</accession>
<evidence type="ECO:0000313" key="2">
    <source>
        <dbReference type="EMBL" id="OIJ11818.1"/>
    </source>
</evidence>
<evidence type="ECO:0000259" key="1">
    <source>
        <dbReference type="Pfam" id="PF01266"/>
    </source>
</evidence>
<dbReference type="EMBL" id="MLQR01000036">
    <property type="protein sequence ID" value="OIJ11818.1"/>
    <property type="molecule type" value="Genomic_DNA"/>
</dbReference>
<dbReference type="OrthoDB" id="571248at2"/>
<dbReference type="PANTHER" id="PTHR13847:SF201">
    <property type="entry name" value="PUTATIBE OXIDOREDUCTASE"/>
    <property type="match status" value="1"/>
</dbReference>
<dbReference type="AlphaFoldDB" id="A0A1S2LH21"/>
<dbReference type="Gene3D" id="3.50.50.60">
    <property type="entry name" value="FAD/NAD(P)-binding domain"/>
    <property type="match status" value="1"/>
</dbReference>
<dbReference type="Pfam" id="PF01266">
    <property type="entry name" value="DAO"/>
    <property type="match status" value="1"/>
</dbReference>
<dbReference type="Gene3D" id="3.30.9.10">
    <property type="entry name" value="D-Amino Acid Oxidase, subunit A, domain 2"/>
    <property type="match status" value="1"/>
</dbReference>
<dbReference type="Proteomes" id="UP000179524">
    <property type="component" value="Unassembled WGS sequence"/>
</dbReference>